<feature type="region of interest" description="Disordered" evidence="1">
    <location>
        <begin position="162"/>
        <end position="202"/>
    </location>
</feature>
<dbReference type="AlphaFoldDB" id="A0A2P5YEG9"/>
<name>A0A2P5YEG9_GOSBA</name>
<protein>
    <submittedName>
        <fullName evidence="2">Uncharacterized protein</fullName>
    </submittedName>
</protein>
<evidence type="ECO:0000313" key="3">
    <source>
        <dbReference type="Proteomes" id="UP000239757"/>
    </source>
</evidence>
<feature type="compositionally biased region" description="Basic and acidic residues" evidence="1">
    <location>
        <begin position="87"/>
        <end position="96"/>
    </location>
</feature>
<organism evidence="2 3">
    <name type="scientific">Gossypium barbadense</name>
    <name type="common">Sea Island cotton</name>
    <name type="synonym">Hibiscus barbadensis</name>
    <dbReference type="NCBI Taxonomy" id="3634"/>
    <lineage>
        <taxon>Eukaryota</taxon>
        <taxon>Viridiplantae</taxon>
        <taxon>Streptophyta</taxon>
        <taxon>Embryophyta</taxon>
        <taxon>Tracheophyta</taxon>
        <taxon>Spermatophyta</taxon>
        <taxon>Magnoliopsida</taxon>
        <taxon>eudicotyledons</taxon>
        <taxon>Gunneridae</taxon>
        <taxon>Pentapetalae</taxon>
        <taxon>rosids</taxon>
        <taxon>malvids</taxon>
        <taxon>Malvales</taxon>
        <taxon>Malvaceae</taxon>
        <taxon>Malvoideae</taxon>
        <taxon>Gossypium</taxon>
    </lineage>
</organism>
<accession>A0A2P5YEG9</accession>
<evidence type="ECO:0000256" key="1">
    <source>
        <dbReference type="SAM" id="MobiDB-lite"/>
    </source>
</evidence>
<feature type="region of interest" description="Disordered" evidence="1">
    <location>
        <begin position="71"/>
        <end position="96"/>
    </location>
</feature>
<evidence type="ECO:0000313" key="2">
    <source>
        <dbReference type="EMBL" id="PPS13998.1"/>
    </source>
</evidence>
<proteinExistence type="predicted"/>
<gene>
    <name evidence="2" type="ORF">GOBAR_AA06585</name>
</gene>
<reference evidence="2 3" key="1">
    <citation type="submission" date="2015-01" db="EMBL/GenBank/DDBJ databases">
        <title>Genome of allotetraploid Gossypium barbadense reveals genomic plasticity and fiber elongation in cotton evolution.</title>
        <authorList>
            <person name="Chen X."/>
            <person name="Liu X."/>
            <person name="Zhao B."/>
            <person name="Zheng H."/>
            <person name="Hu Y."/>
            <person name="Lu G."/>
            <person name="Yang C."/>
            <person name="Chen J."/>
            <person name="Shan C."/>
            <person name="Zhang L."/>
            <person name="Zhou Y."/>
            <person name="Wang L."/>
            <person name="Guo W."/>
            <person name="Bai Y."/>
            <person name="Ruan J."/>
            <person name="Shangguan X."/>
            <person name="Mao Y."/>
            <person name="Jiang J."/>
            <person name="Zhu Y."/>
            <person name="Lei J."/>
            <person name="Kang H."/>
            <person name="Chen S."/>
            <person name="He X."/>
            <person name="Wang R."/>
            <person name="Wang Y."/>
            <person name="Chen J."/>
            <person name="Wang L."/>
            <person name="Yu S."/>
            <person name="Wang B."/>
            <person name="Wei J."/>
            <person name="Song S."/>
            <person name="Lu X."/>
            <person name="Gao Z."/>
            <person name="Gu W."/>
            <person name="Deng X."/>
            <person name="Ma D."/>
            <person name="Wang S."/>
            <person name="Liang W."/>
            <person name="Fang L."/>
            <person name="Cai C."/>
            <person name="Zhu X."/>
            <person name="Zhou B."/>
            <person name="Zhang Y."/>
            <person name="Chen Z."/>
            <person name="Xu S."/>
            <person name="Zhu R."/>
            <person name="Wang S."/>
            <person name="Zhang T."/>
            <person name="Zhao G."/>
        </authorList>
    </citation>
    <scope>NUCLEOTIDE SEQUENCE [LARGE SCALE GENOMIC DNA]</scope>
    <source>
        <strain evidence="3">cv. Xinhai21</strain>
        <tissue evidence="2">Leaf</tissue>
    </source>
</reference>
<sequence length="202" mass="22541">MLTKFISVSENHFQNTKIALKNQQVSIQGLETQIGQHAKLISEQPQGSLPSNTESNPREQLNAITVREKEGLVEPEPESRQGIVVSKGKDEVDHSEQKPVNSHFVWVMKQSLFKLETHLKSIYEPYSVDPRIATAEPNGAIPFTVLNIFPYGTVEFSRSKSLTESLNTDGPNPHGQAHDRGRNCQNNTGMGEVNEVEHDRAT</sequence>
<dbReference type="Proteomes" id="UP000239757">
    <property type="component" value="Unassembled WGS sequence"/>
</dbReference>
<dbReference type="EMBL" id="KZ663294">
    <property type="protein sequence ID" value="PPS13998.1"/>
    <property type="molecule type" value="Genomic_DNA"/>
</dbReference>